<keyword evidence="2" id="KW-1185">Reference proteome</keyword>
<evidence type="ECO:0000313" key="2">
    <source>
        <dbReference type="Proteomes" id="UP000004728"/>
    </source>
</evidence>
<name>F1Z5A3_9SPHN</name>
<dbReference type="STRING" id="983920.Y88_2157"/>
<reference evidence="1 2" key="1">
    <citation type="journal article" date="2012" name="J. Bacteriol.">
        <title>Draft Genome Sequence of Novosphingobium nitrogenifigens Y88T.</title>
        <authorList>
            <person name="Strabala T.J."/>
            <person name="Macdonald L."/>
            <person name="Liu V."/>
            <person name="Smit A.M."/>
        </authorList>
    </citation>
    <scope>NUCLEOTIDE SEQUENCE [LARGE SCALE GENOMIC DNA]</scope>
    <source>
        <strain evidence="1 2">DSM 19370</strain>
    </source>
</reference>
<dbReference type="EMBL" id="AEWJ01000023">
    <property type="protein sequence ID" value="EGD60283.1"/>
    <property type="molecule type" value="Genomic_DNA"/>
</dbReference>
<accession>F1Z5A3</accession>
<dbReference type="Proteomes" id="UP000004728">
    <property type="component" value="Unassembled WGS sequence"/>
</dbReference>
<comment type="caution">
    <text evidence="1">The sequence shown here is derived from an EMBL/GenBank/DDBJ whole genome shotgun (WGS) entry which is preliminary data.</text>
</comment>
<gene>
    <name evidence="1" type="ORF">Y88_2157</name>
</gene>
<protein>
    <submittedName>
        <fullName evidence="1">Uncharacterized protein</fullName>
    </submittedName>
</protein>
<evidence type="ECO:0000313" key="1">
    <source>
        <dbReference type="EMBL" id="EGD60283.1"/>
    </source>
</evidence>
<dbReference type="HOGENOM" id="CLU_2480272_0_0_5"/>
<organism evidence="1 2">
    <name type="scientific">Novosphingobium nitrogenifigens DSM 19370</name>
    <dbReference type="NCBI Taxonomy" id="983920"/>
    <lineage>
        <taxon>Bacteria</taxon>
        <taxon>Pseudomonadati</taxon>
        <taxon>Pseudomonadota</taxon>
        <taxon>Alphaproteobacteria</taxon>
        <taxon>Sphingomonadales</taxon>
        <taxon>Sphingomonadaceae</taxon>
        <taxon>Novosphingobium</taxon>
    </lineage>
</organism>
<dbReference type="AlphaFoldDB" id="F1Z5A3"/>
<dbReference type="InParanoid" id="F1Z5A3"/>
<proteinExistence type="predicted"/>
<sequence>MVSVSHSASLLLIFPPTLAARKSTQQESRRSLVRNHRSTRSANLAISFHPAGNPVPSNIGRKVPGIRLSSGAGSCLPDRWRGLTPKQ</sequence>